<protein>
    <submittedName>
        <fullName evidence="1">Uncharacterized protein</fullName>
    </submittedName>
</protein>
<dbReference type="AlphaFoldDB" id="A0AAV7PR51"/>
<comment type="caution">
    <text evidence="1">The sequence shown here is derived from an EMBL/GenBank/DDBJ whole genome shotgun (WGS) entry which is preliminary data.</text>
</comment>
<name>A0AAV7PR51_PLEWA</name>
<reference evidence="1" key="1">
    <citation type="journal article" date="2022" name="bioRxiv">
        <title>Sequencing and chromosome-scale assembly of the giantPleurodeles waltlgenome.</title>
        <authorList>
            <person name="Brown T."/>
            <person name="Elewa A."/>
            <person name="Iarovenko S."/>
            <person name="Subramanian E."/>
            <person name="Araus A.J."/>
            <person name="Petzold A."/>
            <person name="Susuki M."/>
            <person name="Suzuki K.-i.T."/>
            <person name="Hayashi T."/>
            <person name="Toyoda A."/>
            <person name="Oliveira C."/>
            <person name="Osipova E."/>
            <person name="Leigh N.D."/>
            <person name="Simon A."/>
            <person name="Yun M.H."/>
        </authorList>
    </citation>
    <scope>NUCLEOTIDE SEQUENCE</scope>
    <source>
        <strain evidence="1">20211129_DDA</strain>
        <tissue evidence="1">Liver</tissue>
    </source>
</reference>
<organism evidence="1 2">
    <name type="scientific">Pleurodeles waltl</name>
    <name type="common">Iberian ribbed newt</name>
    <dbReference type="NCBI Taxonomy" id="8319"/>
    <lineage>
        <taxon>Eukaryota</taxon>
        <taxon>Metazoa</taxon>
        <taxon>Chordata</taxon>
        <taxon>Craniata</taxon>
        <taxon>Vertebrata</taxon>
        <taxon>Euteleostomi</taxon>
        <taxon>Amphibia</taxon>
        <taxon>Batrachia</taxon>
        <taxon>Caudata</taxon>
        <taxon>Salamandroidea</taxon>
        <taxon>Salamandridae</taxon>
        <taxon>Pleurodelinae</taxon>
        <taxon>Pleurodeles</taxon>
    </lineage>
</organism>
<accession>A0AAV7PR51</accession>
<dbReference type="EMBL" id="JANPWB010000011">
    <property type="protein sequence ID" value="KAJ1129817.1"/>
    <property type="molecule type" value="Genomic_DNA"/>
</dbReference>
<evidence type="ECO:0000313" key="2">
    <source>
        <dbReference type="Proteomes" id="UP001066276"/>
    </source>
</evidence>
<sequence length="95" mass="11171">MDMGRLSLQCSIEMPAETYRAVVSSAWFDVNDIRGVMQHDIEWINVAVPKCDIVSVIFCREWMKYTTQLIRYKKTLMLEQLSLKRVYTRTDCADD</sequence>
<keyword evidence="2" id="KW-1185">Reference proteome</keyword>
<evidence type="ECO:0000313" key="1">
    <source>
        <dbReference type="EMBL" id="KAJ1129817.1"/>
    </source>
</evidence>
<dbReference type="Proteomes" id="UP001066276">
    <property type="component" value="Chromosome 7"/>
</dbReference>
<gene>
    <name evidence="1" type="ORF">NDU88_008182</name>
</gene>
<proteinExistence type="predicted"/>